<name>A0A9R0IUQ2_SPIOL</name>
<evidence type="ECO:0000256" key="1">
    <source>
        <dbReference type="SAM" id="Coils"/>
    </source>
</evidence>
<keyword evidence="2" id="KW-1185">Reference proteome</keyword>
<dbReference type="RefSeq" id="XP_021855512.2">
    <property type="nucleotide sequence ID" value="XM_021999820.2"/>
</dbReference>
<dbReference type="GeneID" id="110794853"/>
<dbReference type="PANTHER" id="PTHR31071">
    <property type="entry name" value="GB|AAF24581.1"/>
    <property type="match status" value="1"/>
</dbReference>
<dbReference type="PANTHER" id="PTHR31071:SF39">
    <property type="entry name" value="PROTEIN BRANCHLESS TRICHOME"/>
    <property type="match status" value="1"/>
</dbReference>
<feature type="coiled-coil region" evidence="1">
    <location>
        <begin position="114"/>
        <end position="194"/>
    </location>
</feature>
<dbReference type="InterPro" id="IPR043424">
    <property type="entry name" value="BLT-like"/>
</dbReference>
<dbReference type="KEGG" id="soe:110794853"/>
<accession>A0A9R0IUQ2</accession>
<proteinExistence type="predicted"/>
<keyword evidence="1" id="KW-0175">Coiled coil</keyword>
<organism evidence="2 3">
    <name type="scientific">Spinacia oleracea</name>
    <name type="common">Spinach</name>
    <dbReference type="NCBI Taxonomy" id="3562"/>
    <lineage>
        <taxon>Eukaryota</taxon>
        <taxon>Viridiplantae</taxon>
        <taxon>Streptophyta</taxon>
        <taxon>Embryophyta</taxon>
        <taxon>Tracheophyta</taxon>
        <taxon>Spermatophyta</taxon>
        <taxon>Magnoliopsida</taxon>
        <taxon>eudicotyledons</taxon>
        <taxon>Gunneridae</taxon>
        <taxon>Pentapetalae</taxon>
        <taxon>Caryophyllales</taxon>
        <taxon>Chenopodiaceae</taxon>
        <taxon>Chenopodioideae</taxon>
        <taxon>Anserineae</taxon>
        <taxon>Spinacia</taxon>
    </lineage>
</organism>
<reference evidence="2" key="1">
    <citation type="journal article" date="2021" name="Nat. Commun.">
        <title>Genomic analyses provide insights into spinach domestication and the genetic basis of agronomic traits.</title>
        <authorList>
            <person name="Cai X."/>
            <person name="Sun X."/>
            <person name="Xu C."/>
            <person name="Sun H."/>
            <person name="Wang X."/>
            <person name="Ge C."/>
            <person name="Zhang Z."/>
            <person name="Wang Q."/>
            <person name="Fei Z."/>
            <person name="Jiao C."/>
            <person name="Wang Q."/>
        </authorList>
    </citation>
    <scope>NUCLEOTIDE SEQUENCE [LARGE SCALE GENOMIC DNA]</scope>
    <source>
        <strain evidence="2">cv. Varoflay</strain>
    </source>
</reference>
<evidence type="ECO:0000313" key="3">
    <source>
        <dbReference type="RefSeq" id="XP_021855512.2"/>
    </source>
</evidence>
<dbReference type="Proteomes" id="UP000813463">
    <property type="component" value="Chromosome 6"/>
</dbReference>
<dbReference type="AlphaFoldDB" id="A0A9R0IUQ2"/>
<reference evidence="3" key="2">
    <citation type="submission" date="2025-08" db="UniProtKB">
        <authorList>
            <consortium name="RefSeq"/>
        </authorList>
    </citation>
    <scope>IDENTIFICATION</scope>
    <source>
        <tissue evidence="3">Leaf</tissue>
    </source>
</reference>
<sequence length="328" mass="38048">MVMMHSTSASPVDLPRNHIHHHYQIMSQNQDGNQNQDQQSIIINSTCPISWKLYQNPFFTPTNTITNYSSNHYNNDSNSSNPLKLKHKQLQRKYSTTAKYLHHPLDFRMNSNVVAELKAELDKERKLRKKMESLNKKLTKELVDLHQGVPGNKIDKPCVCEELTKEVSRLKEEIEKMKIEMDEERRMLRMAEVLREERVQMKLADAHLFYHQEFLKQFLLQQQKNSASSSSTSASSFARKVKNGSVQRKAAVSPEAENPHIKQGIKGFVEFQRAIKARNNGINVNTTANCHSSYYNNKVECQKAQLRVLFKHKCSLPYSHHHDHLILS</sequence>
<evidence type="ECO:0000313" key="2">
    <source>
        <dbReference type="Proteomes" id="UP000813463"/>
    </source>
</evidence>
<gene>
    <name evidence="3" type="primary">LOC110794853</name>
</gene>
<protein>
    <submittedName>
        <fullName evidence="3">Protein BRANCHLESS TRICHOME</fullName>
    </submittedName>
</protein>